<reference evidence="1" key="1">
    <citation type="submission" date="2019-08" db="EMBL/GenBank/DDBJ databases">
        <authorList>
            <person name="Kucharzyk K."/>
            <person name="Murdoch R.W."/>
            <person name="Higgins S."/>
            <person name="Loffler F."/>
        </authorList>
    </citation>
    <scope>NUCLEOTIDE SEQUENCE</scope>
</reference>
<comment type="caution">
    <text evidence="1">The sequence shown here is derived from an EMBL/GenBank/DDBJ whole genome shotgun (WGS) entry which is preliminary data.</text>
</comment>
<accession>A0A645E726</accession>
<proteinExistence type="predicted"/>
<organism evidence="1">
    <name type="scientific">bioreactor metagenome</name>
    <dbReference type="NCBI Taxonomy" id="1076179"/>
    <lineage>
        <taxon>unclassified sequences</taxon>
        <taxon>metagenomes</taxon>
        <taxon>ecological metagenomes</taxon>
    </lineage>
</organism>
<sequence>MSGKADKAGLRGLRTEFFIKLGVSGNECHVHQGTEVLAGDRLEHTARIEIVIEDSGLLDVYALHSLKPAYLVRF</sequence>
<gene>
    <name evidence="1" type="ORF">SDC9_144782</name>
</gene>
<evidence type="ECO:0000313" key="1">
    <source>
        <dbReference type="EMBL" id="MPM97607.1"/>
    </source>
</evidence>
<dbReference type="EMBL" id="VSSQ01043863">
    <property type="protein sequence ID" value="MPM97607.1"/>
    <property type="molecule type" value="Genomic_DNA"/>
</dbReference>
<protein>
    <submittedName>
        <fullName evidence="1">Uncharacterized protein</fullName>
    </submittedName>
</protein>
<name>A0A645E726_9ZZZZ</name>
<dbReference type="AlphaFoldDB" id="A0A645E726"/>